<dbReference type="Gene3D" id="1.10.1220.10">
    <property type="entry name" value="Met repressor-like"/>
    <property type="match status" value="1"/>
</dbReference>
<keyword evidence="2" id="KW-0238">DNA-binding</keyword>
<dbReference type="Pfam" id="PF22513">
    <property type="entry name" value="FitA-like_RHH"/>
    <property type="match status" value="1"/>
</dbReference>
<reference evidence="2 3" key="1">
    <citation type="submission" date="2018-08" db="EMBL/GenBank/DDBJ databases">
        <title>Genome sequence of Methylocystis hirsuta CSC1, a methanotroph able to accumulate PHAs.</title>
        <authorList>
            <person name="Bordel S."/>
            <person name="Rodriguez E."/>
            <person name="Gancedo J."/>
            <person name="Munoz R."/>
        </authorList>
    </citation>
    <scope>NUCLEOTIDE SEQUENCE [LARGE SCALE GENOMIC DNA]</scope>
    <source>
        <strain evidence="2 3">CSC1</strain>
    </source>
</reference>
<dbReference type="GO" id="GO:0006355">
    <property type="term" value="P:regulation of DNA-templated transcription"/>
    <property type="evidence" value="ECO:0007669"/>
    <property type="project" value="InterPro"/>
</dbReference>
<protein>
    <submittedName>
        <fullName evidence="2">Arc family DNA-binding protein</fullName>
    </submittedName>
</protein>
<comment type="caution">
    <text evidence="2">The sequence shown here is derived from an EMBL/GenBank/DDBJ whole genome shotgun (WGS) entry which is preliminary data.</text>
</comment>
<gene>
    <name evidence="2" type="ORF">D1O30_07470</name>
</gene>
<dbReference type="GO" id="GO:0003677">
    <property type="term" value="F:DNA binding"/>
    <property type="evidence" value="ECO:0007669"/>
    <property type="project" value="UniProtKB-KW"/>
</dbReference>
<dbReference type="InterPro" id="IPR053853">
    <property type="entry name" value="FitA-like_RHH"/>
</dbReference>
<sequence>MVPFSRHSGARMPVTLSIKNAPDEVVAKLKARAARNHRSLQGELMAIVTEAVERSPSARLDDFWNFAKEIGLESPNEAVEIVREMRDSRNK</sequence>
<evidence type="ECO:0000313" key="2">
    <source>
        <dbReference type="EMBL" id="RNJ49465.1"/>
    </source>
</evidence>
<evidence type="ECO:0000313" key="3">
    <source>
        <dbReference type="Proteomes" id="UP000268623"/>
    </source>
</evidence>
<dbReference type="OrthoDB" id="7222460at2"/>
<evidence type="ECO:0000259" key="1">
    <source>
        <dbReference type="Pfam" id="PF22513"/>
    </source>
</evidence>
<accession>A0A3M9XNP7</accession>
<dbReference type="AlphaFoldDB" id="A0A3M9XNP7"/>
<dbReference type="Proteomes" id="UP000268623">
    <property type="component" value="Unassembled WGS sequence"/>
</dbReference>
<dbReference type="InterPro" id="IPR013321">
    <property type="entry name" value="Arc_rbn_hlx_hlx"/>
</dbReference>
<proteinExistence type="predicted"/>
<name>A0A3M9XNP7_9HYPH</name>
<dbReference type="InterPro" id="IPR010985">
    <property type="entry name" value="Ribbon_hlx_hlx"/>
</dbReference>
<dbReference type="EMBL" id="QWDD01000001">
    <property type="protein sequence ID" value="RNJ49465.1"/>
    <property type="molecule type" value="Genomic_DNA"/>
</dbReference>
<feature type="domain" description="Antitoxin FitA-like ribbon-helix-helix" evidence="1">
    <location>
        <begin position="15"/>
        <end position="52"/>
    </location>
</feature>
<organism evidence="2 3">
    <name type="scientific">Methylocystis hirsuta</name>
    <dbReference type="NCBI Taxonomy" id="369798"/>
    <lineage>
        <taxon>Bacteria</taxon>
        <taxon>Pseudomonadati</taxon>
        <taxon>Pseudomonadota</taxon>
        <taxon>Alphaproteobacteria</taxon>
        <taxon>Hyphomicrobiales</taxon>
        <taxon>Methylocystaceae</taxon>
        <taxon>Methylocystis</taxon>
    </lineage>
</organism>
<dbReference type="SUPFAM" id="SSF47598">
    <property type="entry name" value="Ribbon-helix-helix"/>
    <property type="match status" value="1"/>
</dbReference>
<keyword evidence="3" id="KW-1185">Reference proteome</keyword>